<gene>
    <name evidence="2" type="ORF">JIN78_13185</name>
</gene>
<dbReference type="Proteomes" id="UP000604083">
    <property type="component" value="Unassembled WGS sequence"/>
</dbReference>
<name>A0A934RT85_9BACT</name>
<proteinExistence type="predicted"/>
<accession>A0A934RT85</accession>
<dbReference type="RefSeq" id="WP_200392452.1">
    <property type="nucleotide sequence ID" value="NZ_JAENIO010000038.1"/>
</dbReference>
<sequence length="76" mass="8630">MKDLPYDFEVLFSPVPADESLDRIDAILKSLREDGKRSVHDKVIGPFDFEELIAALLSARAKILELEDEVRSLDNN</sequence>
<keyword evidence="1" id="KW-0175">Coiled coil</keyword>
<evidence type="ECO:0000256" key="1">
    <source>
        <dbReference type="SAM" id="Coils"/>
    </source>
</evidence>
<organism evidence="2 3">
    <name type="scientific">Roseibacillus ishigakijimensis</name>
    <dbReference type="NCBI Taxonomy" id="454146"/>
    <lineage>
        <taxon>Bacteria</taxon>
        <taxon>Pseudomonadati</taxon>
        <taxon>Verrucomicrobiota</taxon>
        <taxon>Verrucomicrobiia</taxon>
        <taxon>Verrucomicrobiales</taxon>
        <taxon>Verrucomicrobiaceae</taxon>
        <taxon>Roseibacillus</taxon>
    </lineage>
</organism>
<dbReference type="EMBL" id="JAENIO010000038">
    <property type="protein sequence ID" value="MBK1835018.1"/>
    <property type="molecule type" value="Genomic_DNA"/>
</dbReference>
<feature type="coiled-coil region" evidence="1">
    <location>
        <begin position="49"/>
        <end position="76"/>
    </location>
</feature>
<reference evidence="2" key="1">
    <citation type="submission" date="2021-01" db="EMBL/GenBank/DDBJ databases">
        <title>Modified the classification status of verrucomicrobia.</title>
        <authorList>
            <person name="Feng X."/>
        </authorList>
    </citation>
    <scope>NUCLEOTIDE SEQUENCE</scope>
    <source>
        <strain evidence="2">KCTC 12986</strain>
    </source>
</reference>
<comment type="caution">
    <text evidence="2">The sequence shown here is derived from an EMBL/GenBank/DDBJ whole genome shotgun (WGS) entry which is preliminary data.</text>
</comment>
<evidence type="ECO:0000313" key="3">
    <source>
        <dbReference type="Proteomes" id="UP000604083"/>
    </source>
</evidence>
<evidence type="ECO:0000313" key="2">
    <source>
        <dbReference type="EMBL" id="MBK1835018.1"/>
    </source>
</evidence>
<dbReference type="AlphaFoldDB" id="A0A934RT85"/>
<keyword evidence="3" id="KW-1185">Reference proteome</keyword>
<protein>
    <submittedName>
        <fullName evidence="2">Uncharacterized protein</fullName>
    </submittedName>
</protein>